<feature type="transmembrane region" description="Helical" evidence="3">
    <location>
        <begin position="152"/>
        <end position="174"/>
    </location>
</feature>
<name>A0A1J4T5L1_9BACT</name>
<dbReference type="Proteomes" id="UP000183192">
    <property type="component" value="Unassembled WGS sequence"/>
</dbReference>
<reference evidence="4 5" key="1">
    <citation type="journal article" date="2016" name="Environ. Microbiol.">
        <title>Genomic resolution of a cold subsurface aquifer community provides metabolic insights for novel microbes adapted to high CO concentrations.</title>
        <authorList>
            <person name="Probst A.J."/>
            <person name="Castelle C.J."/>
            <person name="Singh A."/>
            <person name="Brown C.T."/>
            <person name="Anantharaman K."/>
            <person name="Sharon I."/>
            <person name="Hug L.A."/>
            <person name="Burstein D."/>
            <person name="Emerson J.B."/>
            <person name="Thomas B.C."/>
            <person name="Banfield J.F."/>
        </authorList>
    </citation>
    <scope>NUCLEOTIDE SEQUENCE [LARGE SCALE GENOMIC DNA]</scope>
    <source>
        <strain evidence="4">CG1_02_37_44</strain>
    </source>
</reference>
<dbReference type="STRING" id="1805146.AUJ27_02645"/>
<keyword evidence="3" id="KW-0472">Membrane</keyword>
<evidence type="ECO:0000313" key="4">
    <source>
        <dbReference type="EMBL" id="OIO07364.1"/>
    </source>
</evidence>
<comment type="caution">
    <text evidence="4">The sequence shown here is derived from an EMBL/GenBank/DDBJ whole genome shotgun (WGS) entry which is preliminary data.</text>
</comment>
<accession>A0A1J4T5L1</accession>
<proteinExistence type="predicted"/>
<gene>
    <name evidence="4" type="ORF">AUJ27_02645</name>
</gene>
<feature type="coiled-coil region" evidence="1">
    <location>
        <begin position="46"/>
        <end position="73"/>
    </location>
</feature>
<feature type="region of interest" description="Disordered" evidence="2">
    <location>
        <begin position="22"/>
        <end position="44"/>
    </location>
</feature>
<keyword evidence="3" id="KW-1133">Transmembrane helix</keyword>
<feature type="transmembrane region" description="Helical" evidence="3">
    <location>
        <begin position="88"/>
        <end position="114"/>
    </location>
</feature>
<organism evidence="4 5">
    <name type="scientific">Candidatus Falkowbacteria bacterium CG1_02_37_44</name>
    <dbReference type="NCBI Taxonomy" id="1805146"/>
    <lineage>
        <taxon>Bacteria</taxon>
        <taxon>Candidatus Falkowiibacteriota</taxon>
    </lineage>
</organism>
<keyword evidence="3" id="KW-0812">Transmembrane</keyword>
<evidence type="ECO:0000256" key="2">
    <source>
        <dbReference type="SAM" id="MobiDB-lite"/>
    </source>
</evidence>
<protein>
    <submittedName>
        <fullName evidence="4">Uncharacterized protein</fullName>
    </submittedName>
</protein>
<keyword evidence="1" id="KW-0175">Coiled coil</keyword>
<feature type="compositionally biased region" description="Acidic residues" evidence="2">
    <location>
        <begin position="32"/>
        <end position="41"/>
    </location>
</feature>
<dbReference type="EMBL" id="MNUU01000049">
    <property type="protein sequence ID" value="OIO07364.1"/>
    <property type="molecule type" value="Genomic_DNA"/>
</dbReference>
<evidence type="ECO:0000256" key="3">
    <source>
        <dbReference type="SAM" id="Phobius"/>
    </source>
</evidence>
<sequence>MSSIDEAILRNQTLSGPAQEALAARRLRQGDGQEEEKAEEDQPGRYQSLRMKMAAAKRALDLKEKTRQMVENKVVSPVNQATGRMLRWAWLAIIPSFGSSILWINLHVFLSFVFGERLFCKLGHEWLPLAEAKSISGRATGDTIGIAEKMGLIFLDLLIFFIIFGIIAIIVWLANSIIFKTVDGITGTWEWITNP</sequence>
<evidence type="ECO:0000313" key="5">
    <source>
        <dbReference type="Proteomes" id="UP000183192"/>
    </source>
</evidence>
<evidence type="ECO:0000256" key="1">
    <source>
        <dbReference type="SAM" id="Coils"/>
    </source>
</evidence>
<dbReference type="AlphaFoldDB" id="A0A1J4T5L1"/>